<sequence>MSYGKVAVFAAGTVVGGVIGYAATRSKCVRKATKSAIKAGMKTKDWAVGTFQKATNEVKEMAKDAKAEKQVEAKAAPAK</sequence>
<protein>
    <submittedName>
        <fullName evidence="2">Uncharacterized protein</fullName>
    </submittedName>
</protein>
<dbReference type="STRING" id="1121449.SAMN02745704_00120"/>
<reference evidence="2 3" key="1">
    <citation type="submission" date="2017-02" db="EMBL/GenBank/DDBJ databases">
        <authorList>
            <person name="Peterson S.W."/>
        </authorList>
    </citation>
    <scope>NUCLEOTIDE SEQUENCE [LARGE SCALE GENOMIC DNA]</scope>
    <source>
        <strain evidence="2 3">DSM 16080</strain>
    </source>
</reference>
<gene>
    <name evidence="2" type="ORF">SAMN02745704_00120</name>
</gene>
<name>A0A1T4W3M6_9BACT</name>
<dbReference type="OrthoDB" id="5464227at2"/>
<dbReference type="Proteomes" id="UP000190027">
    <property type="component" value="Unassembled WGS sequence"/>
</dbReference>
<keyword evidence="1" id="KW-0472">Membrane</keyword>
<dbReference type="RefSeq" id="WP_078715713.1">
    <property type="nucleotide sequence ID" value="NZ_FUYC01000001.1"/>
</dbReference>
<keyword evidence="1" id="KW-1133">Transmembrane helix</keyword>
<feature type="transmembrane region" description="Helical" evidence="1">
    <location>
        <begin position="6"/>
        <end position="24"/>
    </location>
</feature>
<dbReference type="EMBL" id="FUYC01000001">
    <property type="protein sequence ID" value="SKA71331.1"/>
    <property type="molecule type" value="Genomic_DNA"/>
</dbReference>
<evidence type="ECO:0000313" key="2">
    <source>
        <dbReference type="EMBL" id="SKA71331.1"/>
    </source>
</evidence>
<dbReference type="AlphaFoldDB" id="A0A1T4W3M6"/>
<organism evidence="2 3">
    <name type="scientific">Paucidesulfovibrio gracilis DSM 16080</name>
    <dbReference type="NCBI Taxonomy" id="1121449"/>
    <lineage>
        <taxon>Bacteria</taxon>
        <taxon>Pseudomonadati</taxon>
        <taxon>Thermodesulfobacteriota</taxon>
        <taxon>Desulfovibrionia</taxon>
        <taxon>Desulfovibrionales</taxon>
        <taxon>Desulfovibrionaceae</taxon>
        <taxon>Paucidesulfovibrio</taxon>
    </lineage>
</organism>
<proteinExistence type="predicted"/>
<evidence type="ECO:0000256" key="1">
    <source>
        <dbReference type="SAM" id="Phobius"/>
    </source>
</evidence>
<keyword evidence="1" id="KW-0812">Transmembrane</keyword>
<keyword evidence="3" id="KW-1185">Reference proteome</keyword>
<accession>A0A1T4W3M6</accession>
<evidence type="ECO:0000313" key="3">
    <source>
        <dbReference type="Proteomes" id="UP000190027"/>
    </source>
</evidence>